<name>A0A8S5TZM5_9CAUD</name>
<protein>
    <submittedName>
        <fullName evidence="1">Uncharacterized protein</fullName>
    </submittedName>
</protein>
<organism evidence="1">
    <name type="scientific">Siphoviridae sp. ctuvi3</name>
    <dbReference type="NCBI Taxonomy" id="2825718"/>
    <lineage>
        <taxon>Viruses</taxon>
        <taxon>Duplodnaviria</taxon>
        <taxon>Heunggongvirae</taxon>
        <taxon>Uroviricota</taxon>
        <taxon>Caudoviricetes</taxon>
    </lineage>
</organism>
<dbReference type="EMBL" id="BK015965">
    <property type="protein sequence ID" value="DAF87654.1"/>
    <property type="molecule type" value="Genomic_DNA"/>
</dbReference>
<accession>A0A8S5TZM5</accession>
<evidence type="ECO:0000313" key="1">
    <source>
        <dbReference type="EMBL" id="DAF87654.1"/>
    </source>
</evidence>
<reference evidence="1" key="1">
    <citation type="journal article" date="2021" name="Proc. Natl. Acad. Sci. U.S.A.">
        <title>A Catalog of Tens of Thousands of Viruses from Human Metagenomes Reveals Hidden Associations with Chronic Diseases.</title>
        <authorList>
            <person name="Tisza M.J."/>
            <person name="Buck C.B."/>
        </authorList>
    </citation>
    <scope>NUCLEOTIDE SEQUENCE</scope>
    <source>
        <strain evidence="1">Ctuvi3</strain>
    </source>
</reference>
<sequence>MLFLIINQFREEVRVSGRGLSHLCIQFLFVL</sequence>
<proteinExistence type="predicted"/>